<feature type="domain" description="HTH cro/C1-type" evidence="3">
    <location>
        <begin position="7"/>
        <end position="68"/>
    </location>
</feature>
<protein>
    <submittedName>
        <fullName evidence="4">Cytoskeletal protein RodZ</fullName>
    </submittedName>
</protein>
<dbReference type="RefSeq" id="WP_307204115.1">
    <property type="nucleotide sequence ID" value="NZ_JAUSSU010000004.1"/>
</dbReference>
<comment type="caution">
    <text evidence="4">The sequence shown here is derived from an EMBL/GenBank/DDBJ whole genome shotgun (WGS) entry which is preliminary data.</text>
</comment>
<evidence type="ECO:0000256" key="1">
    <source>
        <dbReference type="SAM" id="MobiDB-lite"/>
    </source>
</evidence>
<evidence type="ECO:0000313" key="5">
    <source>
        <dbReference type="Proteomes" id="UP001229346"/>
    </source>
</evidence>
<dbReference type="SMART" id="SM00530">
    <property type="entry name" value="HTH_XRE"/>
    <property type="match status" value="1"/>
</dbReference>
<gene>
    <name evidence="4" type="ORF">J2T15_002580</name>
</gene>
<dbReference type="SUPFAM" id="SSF47413">
    <property type="entry name" value="lambda repressor-like DNA-binding domains"/>
    <property type="match status" value="1"/>
</dbReference>
<dbReference type="Proteomes" id="UP001229346">
    <property type="component" value="Unassembled WGS sequence"/>
</dbReference>
<accession>A0ABT9U0I3</accession>
<keyword evidence="5" id="KW-1185">Reference proteome</keyword>
<evidence type="ECO:0000313" key="4">
    <source>
        <dbReference type="EMBL" id="MDQ0113145.1"/>
    </source>
</evidence>
<dbReference type="InterPro" id="IPR010982">
    <property type="entry name" value="Lambda_DNA-bd_dom_sf"/>
</dbReference>
<keyword evidence="2" id="KW-0812">Transmembrane</keyword>
<sequence length="315" mass="34066">MSDLGALLRKAREQRGLSLDDIQETTKIRKRYLEAIESGDHSILPGSFYVRAFVKNYSEAVGLDPDEVLRLYQHEVPAAQNEHAAEPIPVRAPRRLKSESSERMGKIGFNLMMWCFLILIFVVVWMFVINRDPDPADQLDQKTPITDASQPPTDNINAGNGTVTDNPVPTATPVPTQVPTTVTFASKVGKADKYDIGPEGTHKLEIKVSGGRSWLEIRAGGSTGEKLYSANADDGTIETHDLTQQLYVNVGRADLTEITVDGVPVPDGDRAGSKKLLINPIVSTSTPPNGEPTDTAADTDETGGAGNEPDSATSE</sequence>
<name>A0ABT9U0I3_PAEHA</name>
<dbReference type="Gene3D" id="1.10.260.40">
    <property type="entry name" value="lambda repressor-like DNA-binding domains"/>
    <property type="match status" value="1"/>
</dbReference>
<dbReference type="Pfam" id="PF13464">
    <property type="entry name" value="RodZ_C"/>
    <property type="match status" value="1"/>
</dbReference>
<reference evidence="4 5" key="1">
    <citation type="submission" date="2023-07" db="EMBL/GenBank/DDBJ databases">
        <title>Sorghum-associated microbial communities from plants grown in Nebraska, USA.</title>
        <authorList>
            <person name="Schachtman D."/>
        </authorList>
    </citation>
    <scope>NUCLEOTIDE SEQUENCE [LARGE SCALE GENOMIC DNA]</scope>
    <source>
        <strain evidence="4 5">CC482</strain>
    </source>
</reference>
<dbReference type="Pfam" id="PF13413">
    <property type="entry name" value="HTH_25"/>
    <property type="match status" value="1"/>
</dbReference>
<proteinExistence type="predicted"/>
<dbReference type="EMBL" id="JAUSSU010000004">
    <property type="protein sequence ID" value="MDQ0113145.1"/>
    <property type="molecule type" value="Genomic_DNA"/>
</dbReference>
<dbReference type="PANTHER" id="PTHR34475:SF1">
    <property type="entry name" value="CYTOSKELETON PROTEIN RODZ"/>
    <property type="match status" value="1"/>
</dbReference>
<feature type="region of interest" description="Disordered" evidence="1">
    <location>
        <begin position="278"/>
        <end position="315"/>
    </location>
</feature>
<dbReference type="InterPro" id="IPR025194">
    <property type="entry name" value="RodZ-like_C"/>
</dbReference>
<dbReference type="CDD" id="cd00093">
    <property type="entry name" value="HTH_XRE"/>
    <property type="match status" value="1"/>
</dbReference>
<feature type="transmembrane region" description="Helical" evidence="2">
    <location>
        <begin position="107"/>
        <end position="128"/>
    </location>
</feature>
<keyword evidence="2" id="KW-0472">Membrane</keyword>
<dbReference type="InterPro" id="IPR001387">
    <property type="entry name" value="Cro/C1-type_HTH"/>
</dbReference>
<evidence type="ECO:0000259" key="3">
    <source>
        <dbReference type="SMART" id="SM00530"/>
    </source>
</evidence>
<keyword evidence="2" id="KW-1133">Transmembrane helix</keyword>
<evidence type="ECO:0000256" key="2">
    <source>
        <dbReference type="SAM" id="Phobius"/>
    </source>
</evidence>
<dbReference type="PANTHER" id="PTHR34475">
    <property type="match status" value="1"/>
</dbReference>
<organism evidence="4 5">
    <name type="scientific">Paenibacillus harenae</name>
    <dbReference type="NCBI Taxonomy" id="306543"/>
    <lineage>
        <taxon>Bacteria</taxon>
        <taxon>Bacillati</taxon>
        <taxon>Bacillota</taxon>
        <taxon>Bacilli</taxon>
        <taxon>Bacillales</taxon>
        <taxon>Paenibacillaceae</taxon>
        <taxon>Paenibacillus</taxon>
    </lineage>
</organism>
<dbReference type="InterPro" id="IPR050400">
    <property type="entry name" value="Bact_Cytoskel_RodZ"/>
</dbReference>